<comment type="caution">
    <text evidence="3">The sequence shown here is derived from an EMBL/GenBank/DDBJ whole genome shotgun (WGS) entry which is preliminary data.</text>
</comment>
<evidence type="ECO:0000313" key="3">
    <source>
        <dbReference type="EMBL" id="KAG5287466.1"/>
    </source>
</evidence>
<dbReference type="OrthoDB" id="5215637at2759"/>
<keyword evidence="2" id="KW-0472">Membrane</keyword>
<feature type="compositionally biased region" description="Polar residues" evidence="1">
    <location>
        <begin position="248"/>
        <end position="259"/>
    </location>
</feature>
<feature type="compositionally biased region" description="Basic and acidic residues" evidence="1">
    <location>
        <begin position="280"/>
        <end position="289"/>
    </location>
</feature>
<dbReference type="AlphaFoldDB" id="A0A8H7YA15"/>
<name>A0A8H7YA15_AJECA</name>
<dbReference type="Proteomes" id="UP000670092">
    <property type="component" value="Unassembled WGS sequence"/>
</dbReference>
<evidence type="ECO:0008006" key="5">
    <source>
        <dbReference type="Google" id="ProtNLM"/>
    </source>
</evidence>
<feature type="compositionally biased region" description="Low complexity" evidence="1">
    <location>
        <begin position="159"/>
        <end position="179"/>
    </location>
</feature>
<sequence>MASSSRMGVRHTYTSHTLSILPRELSSPFDLKKMSSQQKIICYGSTGTRFGNNTKCPDSDSCCQTAEQCRPDRLCVSNKDPDTLVRAPCSANPWNDNCAKVCIEEDSSGFLPRVNICRDGSYCCVKDPTCCADKRGFFLNDDGSIERRANETLPEETTSEIISKTTSSKEASTTTTSISVPNETQPTGSPTSTIYPDNPQPALSSPGMSQPAKFGIGFGVSFGVILLGLVAFFAWRSRQRKSRLQVNPSAYPTYGQSNKIGEVPVELPTPQQQAPVSELEGYHSRDSRR</sequence>
<feature type="region of interest" description="Disordered" evidence="1">
    <location>
        <begin position="148"/>
        <end position="207"/>
    </location>
</feature>
<protein>
    <recommendedName>
        <fullName evidence="5">Mid2 domain-containing protein</fullName>
    </recommendedName>
</protein>
<feature type="region of interest" description="Disordered" evidence="1">
    <location>
        <begin position="248"/>
        <end position="289"/>
    </location>
</feature>
<evidence type="ECO:0000256" key="2">
    <source>
        <dbReference type="SAM" id="Phobius"/>
    </source>
</evidence>
<dbReference type="EMBL" id="JAEVHI010000007">
    <property type="protein sequence ID" value="KAG5287466.1"/>
    <property type="molecule type" value="Genomic_DNA"/>
</dbReference>
<gene>
    <name evidence="3" type="ORF">I7I52_11246</name>
</gene>
<feature type="compositionally biased region" description="Polar residues" evidence="1">
    <location>
        <begin position="180"/>
        <end position="207"/>
    </location>
</feature>
<reference evidence="3 4" key="1">
    <citation type="submission" date="2021-01" db="EMBL/GenBank/DDBJ databases">
        <title>Chromosome-level genome assembly of a human fungal pathogen reveals clustering of transcriptionally co-regulated genes.</title>
        <authorList>
            <person name="Voorhies M."/>
            <person name="Cohen S."/>
            <person name="Shea T.P."/>
            <person name="Petrus S."/>
            <person name="Munoz J.F."/>
            <person name="Poplawski S."/>
            <person name="Goldman W.E."/>
            <person name="Michael T."/>
            <person name="Cuomo C.A."/>
            <person name="Sil A."/>
            <person name="Beyhan S."/>
        </authorList>
    </citation>
    <scope>NUCLEOTIDE SEQUENCE [LARGE SCALE GENOMIC DNA]</scope>
    <source>
        <strain evidence="3 4">G184AR</strain>
    </source>
</reference>
<dbReference type="VEuPathDB" id="FungiDB:I7I52_11246"/>
<evidence type="ECO:0000313" key="4">
    <source>
        <dbReference type="Proteomes" id="UP000670092"/>
    </source>
</evidence>
<evidence type="ECO:0000256" key="1">
    <source>
        <dbReference type="SAM" id="MobiDB-lite"/>
    </source>
</evidence>
<accession>A0A8H7YA15</accession>
<organism evidence="3 4">
    <name type="scientific">Ajellomyces capsulatus</name>
    <name type="common">Darling's disease fungus</name>
    <name type="synonym">Histoplasma capsulatum</name>
    <dbReference type="NCBI Taxonomy" id="5037"/>
    <lineage>
        <taxon>Eukaryota</taxon>
        <taxon>Fungi</taxon>
        <taxon>Dikarya</taxon>
        <taxon>Ascomycota</taxon>
        <taxon>Pezizomycotina</taxon>
        <taxon>Eurotiomycetes</taxon>
        <taxon>Eurotiomycetidae</taxon>
        <taxon>Onygenales</taxon>
        <taxon>Ajellomycetaceae</taxon>
        <taxon>Histoplasma</taxon>
    </lineage>
</organism>
<keyword evidence="2" id="KW-1133">Transmembrane helix</keyword>
<keyword evidence="2" id="KW-0812">Transmembrane</keyword>
<feature type="transmembrane region" description="Helical" evidence="2">
    <location>
        <begin position="214"/>
        <end position="235"/>
    </location>
</feature>
<proteinExistence type="predicted"/>